<protein>
    <submittedName>
        <fullName evidence="2">AraC family transcriptional regulator</fullName>
    </submittedName>
</protein>
<name>A0ABW9G8M9_9GAMM</name>
<organism evidence="2 3">
    <name type="scientific">Celerinatantimonas yamalensis</name>
    <dbReference type="NCBI Taxonomy" id="559956"/>
    <lineage>
        <taxon>Bacteria</taxon>
        <taxon>Pseudomonadati</taxon>
        <taxon>Pseudomonadota</taxon>
        <taxon>Gammaproteobacteria</taxon>
        <taxon>Celerinatantimonadaceae</taxon>
        <taxon>Celerinatantimonas</taxon>
    </lineage>
</organism>
<comment type="caution">
    <text evidence="2">The sequence shown here is derived from an EMBL/GenBank/DDBJ whole genome shotgun (WGS) entry which is preliminary data.</text>
</comment>
<dbReference type="SMART" id="SM00342">
    <property type="entry name" value="HTH_ARAC"/>
    <property type="match status" value="1"/>
</dbReference>
<feature type="domain" description="HTH araC/xylS-type" evidence="1">
    <location>
        <begin position="149"/>
        <end position="246"/>
    </location>
</feature>
<dbReference type="Proteomes" id="UP001629953">
    <property type="component" value="Unassembled WGS sequence"/>
</dbReference>
<accession>A0ABW9G8M9</accession>
<dbReference type="Gene3D" id="1.10.10.60">
    <property type="entry name" value="Homeodomain-like"/>
    <property type="match status" value="1"/>
</dbReference>
<dbReference type="InterPro" id="IPR018060">
    <property type="entry name" value="HTH_AraC"/>
</dbReference>
<dbReference type="RefSeq" id="WP_408623811.1">
    <property type="nucleotide sequence ID" value="NZ_JBEQCT010000004.1"/>
</dbReference>
<dbReference type="EMBL" id="JBEQCT010000004">
    <property type="protein sequence ID" value="MFM2485575.1"/>
    <property type="molecule type" value="Genomic_DNA"/>
</dbReference>
<keyword evidence="3" id="KW-1185">Reference proteome</keyword>
<proteinExistence type="predicted"/>
<evidence type="ECO:0000313" key="3">
    <source>
        <dbReference type="Proteomes" id="UP001629953"/>
    </source>
</evidence>
<dbReference type="InterPro" id="IPR011051">
    <property type="entry name" value="RmlC_Cupin_sf"/>
</dbReference>
<dbReference type="PANTHER" id="PTHR11019:SF199">
    <property type="entry name" value="HTH-TYPE TRANSCRIPTIONAL REGULATOR NIMR"/>
    <property type="match status" value="1"/>
</dbReference>
<dbReference type="Pfam" id="PF12833">
    <property type="entry name" value="HTH_18"/>
    <property type="match status" value="1"/>
</dbReference>
<dbReference type="PROSITE" id="PS01124">
    <property type="entry name" value="HTH_ARAC_FAMILY_2"/>
    <property type="match status" value="1"/>
</dbReference>
<sequence>MLDDILPYAVERIIDTQRPMSEDSHQHPQGQLIWMRRGMLSGQTAHQHWLIQTNMLIWIPPMISHKAQNHQSATLGVLYLPTEMTSTWPAQVRLVDASLLAIGIFDKLLQKKPASAHTQHLLIDLLCDELKQAPPSDNQLPLPSDPRLKKITDALILSPALRQNLTQWGKQVGASSRTLARLFVKETGLSYRVWQHRLRRVETLSGLRDGLTQEQLTEHLGFSSVDAFSHWVKRIFQTTIRTLKQQLIDGRVTDTFHDRDDEI</sequence>
<reference evidence="2 3" key="1">
    <citation type="journal article" date="2013" name="Int. J. Syst. Evol. Microbiol.">
        <title>Celerinatantimonas yamalensis sp. nov., a cold-adapted diazotrophic bacterium from a cold permafrost brine.</title>
        <authorList>
            <person name="Shcherbakova V."/>
            <person name="Chuvilskaya N."/>
            <person name="Rivkina E."/>
            <person name="Demidov N."/>
            <person name="Uchaeva V."/>
            <person name="Suetin S."/>
            <person name="Suzina N."/>
            <person name="Gilichinsky D."/>
        </authorList>
    </citation>
    <scope>NUCLEOTIDE SEQUENCE [LARGE SCALE GENOMIC DNA]</scope>
    <source>
        <strain evidence="2 3">C7</strain>
    </source>
</reference>
<evidence type="ECO:0000259" key="1">
    <source>
        <dbReference type="PROSITE" id="PS01124"/>
    </source>
</evidence>
<gene>
    <name evidence="2" type="ORF">ABUE30_10975</name>
</gene>
<dbReference type="SUPFAM" id="SSF51182">
    <property type="entry name" value="RmlC-like cupins"/>
    <property type="match status" value="1"/>
</dbReference>
<evidence type="ECO:0000313" key="2">
    <source>
        <dbReference type="EMBL" id="MFM2485575.1"/>
    </source>
</evidence>
<dbReference type="PANTHER" id="PTHR11019">
    <property type="entry name" value="HTH-TYPE TRANSCRIPTIONAL REGULATOR NIMR"/>
    <property type="match status" value="1"/>
</dbReference>